<feature type="compositionally biased region" description="Basic and acidic residues" evidence="2">
    <location>
        <begin position="15"/>
        <end position="36"/>
    </location>
</feature>
<dbReference type="PATRIC" id="fig|1705389.3.peg.727"/>
<keyword evidence="1" id="KW-0862">Zinc</keyword>
<dbReference type="RefSeq" id="WP_053770427.1">
    <property type="nucleotide sequence ID" value="NZ_LIST01000001.1"/>
</dbReference>
<reference evidence="4 5" key="1">
    <citation type="submission" date="2015-08" db="EMBL/GenBank/DDBJ databases">
        <title>Genomes of Isolates from Cabo Rojo, PR.</title>
        <authorList>
            <person name="Sanchez-Nieves R.L."/>
            <person name="Montalvo-Rodriguez R."/>
        </authorList>
    </citation>
    <scope>NUCLEOTIDE SEQUENCE [LARGE SCALE GENOMIC DNA]</scope>
    <source>
        <strain evidence="4 5">5</strain>
    </source>
</reference>
<dbReference type="Pfam" id="PF04434">
    <property type="entry name" value="SWIM"/>
    <property type="match status" value="1"/>
</dbReference>
<evidence type="ECO:0000256" key="2">
    <source>
        <dbReference type="SAM" id="MobiDB-lite"/>
    </source>
</evidence>
<evidence type="ECO:0000313" key="5">
    <source>
        <dbReference type="Proteomes" id="UP000037747"/>
    </source>
</evidence>
<proteinExistence type="predicted"/>
<evidence type="ECO:0000313" key="4">
    <source>
        <dbReference type="EMBL" id="KOX97733.1"/>
    </source>
</evidence>
<sequence length="213" mass="22880">MTHTRNTAASPADPNRSDTPRATRSSPADERAERALSEPMTVRQLPDRRYVVDTDGGTYVVALDAGRCTCPDHAIRGARCKHLRRVALSVTAGVVPAPDERVGACAVCGTATFVPADEGRSYLCDAHAFDPGTVVSDRETGDRLVVTAVTTERADEYRTDDGRPLVDYASNAAYGAHEPAVEAVYVSSLRPDFAPRDARTYAFPASRLTAPET</sequence>
<accession>A0A0N0UBC6</accession>
<evidence type="ECO:0000259" key="3">
    <source>
        <dbReference type="PROSITE" id="PS50966"/>
    </source>
</evidence>
<name>A0A0N0UBC6_9EURY</name>
<organism evidence="4 5">
    <name type="scientific">Halorubrum tropicale</name>
    <dbReference type="NCBI Taxonomy" id="1765655"/>
    <lineage>
        <taxon>Archaea</taxon>
        <taxon>Methanobacteriati</taxon>
        <taxon>Methanobacteriota</taxon>
        <taxon>Stenosarchaea group</taxon>
        <taxon>Halobacteria</taxon>
        <taxon>Halobacteriales</taxon>
        <taxon>Haloferacaceae</taxon>
        <taxon>Halorubrum</taxon>
    </lineage>
</organism>
<comment type="caution">
    <text evidence="4">The sequence shown here is derived from an EMBL/GenBank/DDBJ whole genome shotgun (WGS) entry which is preliminary data.</text>
</comment>
<dbReference type="PROSITE" id="PS50966">
    <property type="entry name" value="ZF_SWIM"/>
    <property type="match status" value="1"/>
</dbReference>
<keyword evidence="1" id="KW-0479">Metal-binding</keyword>
<dbReference type="InterPro" id="IPR007527">
    <property type="entry name" value="Znf_SWIM"/>
</dbReference>
<keyword evidence="1" id="KW-0863">Zinc-finger</keyword>
<dbReference type="EMBL" id="LIST01000001">
    <property type="protein sequence ID" value="KOX97733.1"/>
    <property type="molecule type" value="Genomic_DNA"/>
</dbReference>
<dbReference type="GO" id="GO:0008270">
    <property type="term" value="F:zinc ion binding"/>
    <property type="evidence" value="ECO:0007669"/>
    <property type="project" value="UniProtKB-KW"/>
</dbReference>
<dbReference type="AlphaFoldDB" id="A0A0N0UBC6"/>
<evidence type="ECO:0000256" key="1">
    <source>
        <dbReference type="PROSITE-ProRule" id="PRU00325"/>
    </source>
</evidence>
<dbReference type="Proteomes" id="UP000037747">
    <property type="component" value="Unassembled WGS sequence"/>
</dbReference>
<protein>
    <recommendedName>
        <fullName evidence="3">SWIM-type domain-containing protein</fullName>
    </recommendedName>
</protein>
<feature type="region of interest" description="Disordered" evidence="2">
    <location>
        <begin position="1"/>
        <end position="36"/>
    </location>
</feature>
<feature type="domain" description="SWIM-type" evidence="3">
    <location>
        <begin position="59"/>
        <end position="91"/>
    </location>
</feature>
<dbReference type="OrthoDB" id="166762at2157"/>
<keyword evidence="5" id="KW-1185">Reference proteome</keyword>
<gene>
    <name evidence="4" type="ORF">AMR74_02220</name>
</gene>